<name>A0ABU6WVA1_9FABA</name>
<feature type="non-terminal residue" evidence="2">
    <location>
        <position position="1"/>
    </location>
</feature>
<accession>A0ABU6WVA1</accession>
<evidence type="ECO:0000256" key="1">
    <source>
        <dbReference type="SAM" id="MobiDB-lite"/>
    </source>
</evidence>
<protein>
    <recommendedName>
        <fullName evidence="4">Period</fullName>
    </recommendedName>
</protein>
<reference evidence="2 3" key="1">
    <citation type="journal article" date="2023" name="Plants (Basel)">
        <title>Bridging the Gap: Combining Genomics and Transcriptomics Approaches to Understand Stylosanthes scabra, an Orphan Legume from the Brazilian Caatinga.</title>
        <authorList>
            <person name="Ferreira-Neto J.R.C."/>
            <person name="da Silva M.D."/>
            <person name="Binneck E."/>
            <person name="de Melo N.F."/>
            <person name="da Silva R.H."/>
            <person name="de Melo A.L.T.M."/>
            <person name="Pandolfi V."/>
            <person name="Bustamante F.O."/>
            <person name="Brasileiro-Vidal A.C."/>
            <person name="Benko-Iseppon A.M."/>
        </authorList>
    </citation>
    <scope>NUCLEOTIDE SEQUENCE [LARGE SCALE GENOMIC DNA]</scope>
    <source>
        <tissue evidence="2">Leaves</tissue>
    </source>
</reference>
<evidence type="ECO:0000313" key="3">
    <source>
        <dbReference type="Proteomes" id="UP001341840"/>
    </source>
</evidence>
<evidence type="ECO:0000313" key="2">
    <source>
        <dbReference type="EMBL" id="MED6189872.1"/>
    </source>
</evidence>
<organism evidence="2 3">
    <name type="scientific">Stylosanthes scabra</name>
    <dbReference type="NCBI Taxonomy" id="79078"/>
    <lineage>
        <taxon>Eukaryota</taxon>
        <taxon>Viridiplantae</taxon>
        <taxon>Streptophyta</taxon>
        <taxon>Embryophyta</taxon>
        <taxon>Tracheophyta</taxon>
        <taxon>Spermatophyta</taxon>
        <taxon>Magnoliopsida</taxon>
        <taxon>eudicotyledons</taxon>
        <taxon>Gunneridae</taxon>
        <taxon>Pentapetalae</taxon>
        <taxon>rosids</taxon>
        <taxon>fabids</taxon>
        <taxon>Fabales</taxon>
        <taxon>Fabaceae</taxon>
        <taxon>Papilionoideae</taxon>
        <taxon>50 kb inversion clade</taxon>
        <taxon>dalbergioids sensu lato</taxon>
        <taxon>Dalbergieae</taxon>
        <taxon>Pterocarpus clade</taxon>
        <taxon>Stylosanthes</taxon>
    </lineage>
</organism>
<sequence length="76" mass="8477">ILNSPPLEYPCYVTNNPEVEALKEQVRDELRLIQEHLRQMGVIGEQMRAGASSAAHDPPLHPPAPSEDDDTDYVDP</sequence>
<dbReference type="EMBL" id="JASCZI010184018">
    <property type="protein sequence ID" value="MED6189872.1"/>
    <property type="molecule type" value="Genomic_DNA"/>
</dbReference>
<gene>
    <name evidence="2" type="ORF">PIB30_100253</name>
</gene>
<comment type="caution">
    <text evidence="2">The sequence shown here is derived from an EMBL/GenBank/DDBJ whole genome shotgun (WGS) entry which is preliminary data.</text>
</comment>
<proteinExistence type="predicted"/>
<evidence type="ECO:0008006" key="4">
    <source>
        <dbReference type="Google" id="ProtNLM"/>
    </source>
</evidence>
<feature type="region of interest" description="Disordered" evidence="1">
    <location>
        <begin position="47"/>
        <end position="76"/>
    </location>
</feature>
<feature type="compositionally biased region" description="Acidic residues" evidence="1">
    <location>
        <begin position="66"/>
        <end position="76"/>
    </location>
</feature>
<dbReference type="Proteomes" id="UP001341840">
    <property type="component" value="Unassembled WGS sequence"/>
</dbReference>
<keyword evidence="3" id="KW-1185">Reference proteome</keyword>